<dbReference type="EMBL" id="CP063849">
    <property type="protein sequence ID" value="QOY90247.1"/>
    <property type="molecule type" value="Genomic_DNA"/>
</dbReference>
<keyword evidence="3" id="KW-1185">Reference proteome</keyword>
<feature type="domain" description="DinB-like" evidence="1">
    <location>
        <begin position="16"/>
        <end position="151"/>
    </location>
</feature>
<dbReference type="SUPFAM" id="SSF109854">
    <property type="entry name" value="DinB/YfiT-like putative metalloenzymes"/>
    <property type="match status" value="1"/>
</dbReference>
<dbReference type="Gene3D" id="1.20.120.450">
    <property type="entry name" value="dinb family like domain"/>
    <property type="match status" value="1"/>
</dbReference>
<dbReference type="InterPro" id="IPR034660">
    <property type="entry name" value="DinB/YfiT-like"/>
</dbReference>
<dbReference type="AlphaFoldDB" id="A0A7S7SLG6"/>
<dbReference type="Pfam" id="PF12867">
    <property type="entry name" value="DinB_2"/>
    <property type="match status" value="1"/>
</dbReference>
<sequence>MHKLSRILEGWDGYQTSLLRAAAPLTRDQLNWRPAPDRRTAGELLRHICMGRITWLDRMKAPGIESVAARVPQWQYGEDGTRSVAEEAAASDDPAALNDWLALSWQPIHRLLEEWTVDDLFETQVIFDYVVSRQWMIWRILSHDTHHGGQLATLLALQGIAAPDLREQGGHIIIPPRKSA</sequence>
<reference evidence="2 3" key="1">
    <citation type="submission" date="2020-10" db="EMBL/GenBank/DDBJ databases">
        <title>Complete genome sequence of Paludibaculum fermentans P105T, a facultatively anaerobic acidobacterium capable of dissimilatory Fe(III) reduction.</title>
        <authorList>
            <person name="Dedysh S.N."/>
            <person name="Beletsky A.V."/>
            <person name="Kulichevskaya I.S."/>
            <person name="Mardanov A.V."/>
            <person name="Ravin N.V."/>
        </authorList>
    </citation>
    <scope>NUCLEOTIDE SEQUENCE [LARGE SCALE GENOMIC DNA]</scope>
    <source>
        <strain evidence="2 3">P105</strain>
    </source>
</reference>
<evidence type="ECO:0000313" key="2">
    <source>
        <dbReference type="EMBL" id="QOY90247.1"/>
    </source>
</evidence>
<evidence type="ECO:0000313" key="3">
    <source>
        <dbReference type="Proteomes" id="UP000593892"/>
    </source>
</evidence>
<accession>A0A7S7SLG6</accession>
<dbReference type="RefSeq" id="WP_194451912.1">
    <property type="nucleotide sequence ID" value="NZ_CP063849.1"/>
</dbReference>
<dbReference type="Proteomes" id="UP000593892">
    <property type="component" value="Chromosome"/>
</dbReference>
<proteinExistence type="predicted"/>
<protein>
    <submittedName>
        <fullName evidence="2">DinB family protein</fullName>
    </submittedName>
</protein>
<evidence type="ECO:0000259" key="1">
    <source>
        <dbReference type="Pfam" id="PF12867"/>
    </source>
</evidence>
<gene>
    <name evidence="2" type="ORF">IRI77_09920</name>
</gene>
<organism evidence="2 3">
    <name type="scientific">Paludibaculum fermentans</name>
    <dbReference type="NCBI Taxonomy" id="1473598"/>
    <lineage>
        <taxon>Bacteria</taxon>
        <taxon>Pseudomonadati</taxon>
        <taxon>Acidobacteriota</taxon>
        <taxon>Terriglobia</taxon>
        <taxon>Bryobacterales</taxon>
        <taxon>Bryobacteraceae</taxon>
        <taxon>Paludibaculum</taxon>
    </lineage>
</organism>
<name>A0A7S7SLG6_PALFE</name>
<dbReference type="KEGG" id="pfer:IRI77_09920"/>
<dbReference type="InterPro" id="IPR024775">
    <property type="entry name" value="DinB-like"/>
</dbReference>